<evidence type="ECO:0000256" key="6">
    <source>
        <dbReference type="ARBA" id="ARBA00023054"/>
    </source>
</evidence>
<dbReference type="GO" id="GO:0007007">
    <property type="term" value="P:inner mitochondrial membrane organization"/>
    <property type="evidence" value="ECO:0007669"/>
    <property type="project" value="TreeGrafter"/>
</dbReference>
<keyword evidence="4 10" id="KW-0809">Transit peptide</keyword>
<dbReference type="EMBL" id="HG529630">
    <property type="protein sequence ID" value="CDI54847.1"/>
    <property type="molecule type" value="Genomic_DNA"/>
</dbReference>
<keyword evidence="5 10" id="KW-1133">Transmembrane helix</keyword>
<keyword evidence="3 10" id="KW-0999">Mitochondrion inner membrane</keyword>
<keyword evidence="7 10" id="KW-0496">Mitochondrion</keyword>
<feature type="region of interest" description="Disordered" evidence="12">
    <location>
        <begin position="1"/>
        <end position="148"/>
    </location>
</feature>
<feature type="compositionally biased region" description="Basic and acidic residues" evidence="12">
    <location>
        <begin position="441"/>
        <end position="450"/>
    </location>
</feature>
<evidence type="ECO:0000256" key="11">
    <source>
        <dbReference type="SAM" id="Coils"/>
    </source>
</evidence>
<evidence type="ECO:0000256" key="9">
    <source>
        <dbReference type="ARBA" id="ARBA00024807"/>
    </source>
</evidence>
<evidence type="ECO:0000256" key="3">
    <source>
        <dbReference type="ARBA" id="ARBA00022792"/>
    </source>
</evidence>
<dbReference type="PANTHER" id="PTHR31961">
    <property type="entry name" value="SENSITIVE TO HIGH EXPRESSION PROTEIN 9, MITOCHONDRIAL"/>
    <property type="match status" value="1"/>
</dbReference>
<feature type="compositionally biased region" description="Polar residues" evidence="12">
    <location>
        <begin position="56"/>
        <end position="65"/>
    </location>
</feature>
<evidence type="ECO:0000256" key="2">
    <source>
        <dbReference type="ARBA" id="ARBA00022692"/>
    </source>
</evidence>
<keyword evidence="2 10" id="KW-0812">Transmembrane</keyword>
<proteinExistence type="inferred from homology"/>
<comment type="subcellular location">
    <subcellularLocation>
        <location evidence="10">Mitochondrion inner membrane</location>
        <topology evidence="10">Multi-pass membrane protein</topology>
    </subcellularLocation>
</comment>
<dbReference type="PANTHER" id="PTHR31961:SF3">
    <property type="entry name" value="SENSITIVE TO HIGH EXPRESSION PROTEIN 9, MITOCHONDRIAL"/>
    <property type="match status" value="1"/>
</dbReference>
<protein>
    <recommendedName>
        <fullName evidence="10">Sensitive to high expression protein 9, mitochondrial</fullName>
    </recommendedName>
</protein>
<evidence type="ECO:0000256" key="8">
    <source>
        <dbReference type="ARBA" id="ARBA00023136"/>
    </source>
</evidence>
<evidence type="ECO:0000256" key="10">
    <source>
        <dbReference type="RuleBase" id="RU364128"/>
    </source>
</evidence>
<feature type="compositionally biased region" description="Polar residues" evidence="12">
    <location>
        <begin position="87"/>
        <end position="98"/>
    </location>
</feature>
<sequence length="479" mass="53296">MESSLDVRALTGARRSIMPSRTFSSSTARFDADNKKGTGPTNSCEIASSHKDTTHSHTLAEQPTPNRDMFAAEPQISKSSQTSSTTEANEPSAASGTMSPSSSPPPEYGVRSSHLSDSAAQTSSQHASSSSHPDTTNRPSSTFSQQQSIIDRLRQASSTLPKFDALNSSAALSQALEKATAHTHKLTSDLRSRLSNLSAQYNTYSGYAQIEELKLRITGLEKALDTKREQAVFAKKTYLSAVQNRSTSQRETNDLLSRKNDWTETDLSRYTQLLRTEHALSRQEQTAEKELERCESEVETAFDEMMKAIMVRYHEEQIWSEKMRGMSTYGSLIVAGLNAFLFILAILLVEPYKRKRLAQTFEERLVRAEEQSRELILESIDEFKSRLDAAPISSSLEREVQNDEAEKKFKPSEMTLVQTQKEAKTLPPAAVQKFIPSEEPQDAKTRRSKREQEDQLVFASTLGVVVGAGFSLLISACWS</sequence>
<dbReference type="InterPro" id="IPR008839">
    <property type="entry name" value="MDM33_fungi"/>
</dbReference>
<feature type="compositionally biased region" description="Polar residues" evidence="12">
    <location>
        <begin position="19"/>
        <end position="28"/>
    </location>
</feature>
<feature type="transmembrane region" description="Helical" evidence="10">
    <location>
        <begin position="456"/>
        <end position="476"/>
    </location>
</feature>
<feature type="region of interest" description="Disordered" evidence="12">
    <location>
        <begin position="428"/>
        <end position="450"/>
    </location>
</feature>
<evidence type="ECO:0000256" key="7">
    <source>
        <dbReference type="ARBA" id="ARBA00023128"/>
    </source>
</evidence>
<evidence type="ECO:0000256" key="12">
    <source>
        <dbReference type="SAM" id="MobiDB-lite"/>
    </source>
</evidence>
<evidence type="ECO:0000256" key="1">
    <source>
        <dbReference type="ARBA" id="ARBA00007472"/>
    </source>
</evidence>
<accession>A0A077R780</accession>
<feature type="compositionally biased region" description="Low complexity" evidence="12">
    <location>
        <begin position="116"/>
        <end position="134"/>
    </location>
</feature>
<evidence type="ECO:0000256" key="4">
    <source>
        <dbReference type="ARBA" id="ARBA00022946"/>
    </source>
</evidence>
<feature type="compositionally biased region" description="Polar residues" evidence="12">
    <location>
        <begin position="136"/>
        <end position="148"/>
    </location>
</feature>
<evidence type="ECO:0000313" key="13">
    <source>
        <dbReference type="EMBL" id="CDI54847.1"/>
    </source>
</evidence>
<organism evidence="13">
    <name type="scientific">Melanopsichium pennsylvanicum 4</name>
    <dbReference type="NCBI Taxonomy" id="1398559"/>
    <lineage>
        <taxon>Eukaryota</taxon>
        <taxon>Fungi</taxon>
        <taxon>Dikarya</taxon>
        <taxon>Basidiomycota</taxon>
        <taxon>Ustilaginomycotina</taxon>
        <taxon>Ustilaginomycetes</taxon>
        <taxon>Ustilaginales</taxon>
        <taxon>Ustilaginaceae</taxon>
        <taxon>Melanopsichium</taxon>
    </lineage>
</organism>
<comment type="function">
    <text evidence="9">Required for the maintenance of the structure of the mitochondrial inner membrane. Involved in mitochondrial morphology. Causes growth arrest when highly overexpressed.</text>
</comment>
<feature type="transmembrane region" description="Helical" evidence="10">
    <location>
        <begin position="329"/>
        <end position="349"/>
    </location>
</feature>
<evidence type="ECO:0000256" key="5">
    <source>
        <dbReference type="ARBA" id="ARBA00022989"/>
    </source>
</evidence>
<dbReference type="AlphaFoldDB" id="A0A077R780"/>
<keyword evidence="6 11" id="KW-0175">Coiled coil</keyword>
<reference evidence="13" key="1">
    <citation type="journal article" date="2014" name="Genome Biol. Evol.">
        <title>Gene Loss Rather Than Gene Gain Is Associated with a Host Jump from Monocots to Dicots in the Smut Fungus Melanopsichium pennsylvanicum.</title>
        <authorList>
            <person name="Sharma R."/>
            <person name="Mishra B."/>
            <person name="Runge F."/>
            <person name="Thines M."/>
        </authorList>
    </citation>
    <scope>NUCLEOTIDE SEQUENCE</scope>
    <source>
        <strain evidence="13">4</strain>
    </source>
</reference>
<name>A0A077R780_9BASI</name>
<comment type="subunit">
    <text evidence="10">Homooligomer.</text>
</comment>
<feature type="compositionally biased region" description="Low complexity" evidence="12">
    <location>
        <begin position="77"/>
        <end position="86"/>
    </location>
</feature>
<comment type="similarity">
    <text evidence="1 10">Belongs to the SHE9 family.</text>
</comment>
<dbReference type="Pfam" id="PF05546">
    <property type="entry name" value="She9_MDM33"/>
    <property type="match status" value="1"/>
</dbReference>
<keyword evidence="8 10" id="KW-0472">Membrane</keyword>
<dbReference type="GO" id="GO:0005743">
    <property type="term" value="C:mitochondrial inner membrane"/>
    <property type="evidence" value="ECO:0007669"/>
    <property type="project" value="UniProtKB-SubCell"/>
</dbReference>
<feature type="coiled-coil region" evidence="11">
    <location>
        <begin position="277"/>
        <end position="304"/>
    </location>
</feature>